<dbReference type="Proteomes" id="UP001157914">
    <property type="component" value="Unassembled WGS sequence"/>
</dbReference>
<evidence type="ECO:0000313" key="2">
    <source>
        <dbReference type="Proteomes" id="UP001157914"/>
    </source>
</evidence>
<sequence length="226" mass="24951">MLGSNKGPVLVVAPHPDDETLGAGGFLLRARAEGHPIHWLIVTTITTDDGWPEEKVARREREITEVTDAFGFEKVHRLSFPAANLDQVKTSELVQSIGAVVRGVAPATLLLPHRGDAHSDHRVVHDASIACVKWFRYPSVKWALVYETLSETDISARRDDAFRPEVFVDVTDYIEEKLKILSIFGDEIQAYPFPRSLTAVKSLSQIRGAASGSTAAEAFMILRAHL</sequence>
<comment type="caution">
    <text evidence="1">The sequence shown here is derived from an EMBL/GenBank/DDBJ whole genome shotgun (WGS) entry which is preliminary data.</text>
</comment>
<name>A0ABY1PQG6_9HYPH</name>
<gene>
    <name evidence="1" type="ORF">SAMN06265374_4523</name>
</gene>
<dbReference type="Gene3D" id="3.40.50.10320">
    <property type="entry name" value="LmbE-like"/>
    <property type="match status" value="1"/>
</dbReference>
<reference evidence="1 2" key="1">
    <citation type="submission" date="2017-05" db="EMBL/GenBank/DDBJ databases">
        <authorList>
            <person name="Varghese N."/>
            <person name="Submissions S."/>
        </authorList>
    </citation>
    <scope>NUCLEOTIDE SEQUENCE [LARGE SCALE GENOMIC DNA]</scope>
    <source>
        <strain evidence="1 2">DSM 15949</strain>
    </source>
</reference>
<keyword evidence="2" id="KW-1185">Reference proteome</keyword>
<proteinExistence type="predicted"/>
<dbReference type="PANTHER" id="PTHR12993:SF11">
    <property type="entry name" value="N-ACETYLGLUCOSAMINYL-PHOSPHATIDYLINOSITOL DE-N-ACETYLASE"/>
    <property type="match status" value="1"/>
</dbReference>
<organism evidence="1 2">
    <name type="scientific">Roseibium denhamense</name>
    <dbReference type="NCBI Taxonomy" id="76305"/>
    <lineage>
        <taxon>Bacteria</taxon>
        <taxon>Pseudomonadati</taxon>
        <taxon>Pseudomonadota</taxon>
        <taxon>Alphaproteobacteria</taxon>
        <taxon>Hyphomicrobiales</taxon>
        <taxon>Stappiaceae</taxon>
        <taxon>Roseibium</taxon>
    </lineage>
</organism>
<dbReference type="InterPro" id="IPR024078">
    <property type="entry name" value="LmbE-like_dom_sf"/>
</dbReference>
<protein>
    <submittedName>
        <fullName evidence="1">N-acetylglucosaminyl deacetylase, LmbE family</fullName>
    </submittedName>
</protein>
<evidence type="ECO:0000313" key="1">
    <source>
        <dbReference type="EMBL" id="SMP37171.1"/>
    </source>
</evidence>
<dbReference type="EMBL" id="FXTT01000009">
    <property type="protein sequence ID" value="SMP37171.1"/>
    <property type="molecule type" value="Genomic_DNA"/>
</dbReference>
<accession>A0ABY1PQG6</accession>
<dbReference type="InterPro" id="IPR003737">
    <property type="entry name" value="GlcNAc_PI_deacetylase-related"/>
</dbReference>
<dbReference type="RefSeq" id="WP_283404699.1">
    <property type="nucleotide sequence ID" value="NZ_BAAAEA010000006.1"/>
</dbReference>
<dbReference type="PANTHER" id="PTHR12993">
    <property type="entry name" value="N-ACETYLGLUCOSAMINYL-PHOSPHATIDYLINOSITOL DE-N-ACETYLASE-RELATED"/>
    <property type="match status" value="1"/>
</dbReference>
<dbReference type="Pfam" id="PF02585">
    <property type="entry name" value="PIG-L"/>
    <property type="match status" value="1"/>
</dbReference>
<dbReference type="SUPFAM" id="SSF102588">
    <property type="entry name" value="LmbE-like"/>
    <property type="match status" value="1"/>
</dbReference>